<proteinExistence type="predicted"/>
<evidence type="ECO:0000256" key="4">
    <source>
        <dbReference type="SAM" id="Coils"/>
    </source>
</evidence>
<feature type="coiled-coil region" evidence="4">
    <location>
        <begin position="540"/>
        <end position="607"/>
    </location>
</feature>
<gene>
    <name evidence="9" type="ORF">LAFE_0F00848G</name>
</gene>
<dbReference type="OMA" id="HAQQNYE"/>
<organism evidence="9 10">
    <name type="scientific">Lachancea fermentati</name>
    <name type="common">Zygosaccharomyces fermentati</name>
    <dbReference type="NCBI Taxonomy" id="4955"/>
    <lineage>
        <taxon>Eukaryota</taxon>
        <taxon>Fungi</taxon>
        <taxon>Dikarya</taxon>
        <taxon>Ascomycota</taxon>
        <taxon>Saccharomycotina</taxon>
        <taxon>Saccharomycetes</taxon>
        <taxon>Saccharomycetales</taxon>
        <taxon>Saccharomycetaceae</taxon>
        <taxon>Lachancea</taxon>
    </lineage>
</organism>
<evidence type="ECO:0000256" key="2">
    <source>
        <dbReference type="ARBA" id="ARBA00023054"/>
    </source>
</evidence>
<protein>
    <submittedName>
        <fullName evidence="9">LAFE_0F00848g1_1</fullName>
    </submittedName>
</protein>
<feature type="coiled-coil region" evidence="4">
    <location>
        <begin position="423"/>
        <end position="478"/>
    </location>
</feature>
<feature type="region of interest" description="Disordered" evidence="5">
    <location>
        <begin position="1653"/>
        <end position="1750"/>
    </location>
</feature>
<evidence type="ECO:0000313" key="10">
    <source>
        <dbReference type="Proteomes" id="UP000190831"/>
    </source>
</evidence>
<feature type="domain" description="Nucleoprotein TPR/MLP1-2" evidence="6">
    <location>
        <begin position="1006"/>
        <end position="1133"/>
    </location>
</feature>
<dbReference type="GO" id="GO:0006406">
    <property type="term" value="P:mRNA export from nucleus"/>
    <property type="evidence" value="ECO:0007669"/>
    <property type="project" value="TreeGrafter"/>
</dbReference>
<feature type="coiled-coil region" evidence="4">
    <location>
        <begin position="1029"/>
        <end position="1109"/>
    </location>
</feature>
<name>A0A1G4MEF0_LACFM</name>
<evidence type="ECO:0000313" key="9">
    <source>
        <dbReference type="EMBL" id="SCW02185.1"/>
    </source>
</evidence>
<dbReference type="Pfam" id="PF07926">
    <property type="entry name" value="TPR_MLP1_2"/>
    <property type="match status" value="1"/>
</dbReference>
<feature type="domain" description="Nucleoprotein TPR/MPL1" evidence="7">
    <location>
        <begin position="187"/>
        <end position="260"/>
    </location>
</feature>
<dbReference type="Pfam" id="PF25481">
    <property type="entry name" value="Nucleoprot-TPR"/>
    <property type="match status" value="1"/>
</dbReference>
<feature type="coiled-coil region" evidence="4">
    <location>
        <begin position="1229"/>
        <end position="1277"/>
    </location>
</feature>
<dbReference type="GO" id="GO:0017056">
    <property type="term" value="F:structural constituent of nuclear pore"/>
    <property type="evidence" value="ECO:0007669"/>
    <property type="project" value="TreeGrafter"/>
</dbReference>
<evidence type="ECO:0000259" key="8">
    <source>
        <dbReference type="Pfam" id="PF25785"/>
    </source>
</evidence>
<feature type="domain" description="NUA/TPR/MLP1-2-like" evidence="8">
    <location>
        <begin position="459"/>
        <end position="565"/>
    </location>
</feature>
<keyword evidence="3" id="KW-0539">Nucleus</keyword>
<dbReference type="InterPro" id="IPR057577">
    <property type="entry name" value="Nucleoprot-TPR/MLP1_dom"/>
</dbReference>
<evidence type="ECO:0000259" key="7">
    <source>
        <dbReference type="Pfam" id="PF25481"/>
    </source>
</evidence>
<comment type="subcellular location">
    <subcellularLocation>
        <location evidence="1">Nucleus</location>
    </subcellularLocation>
</comment>
<dbReference type="PANTHER" id="PTHR18898:SF2">
    <property type="entry name" value="NUCLEOPROTEIN TPR"/>
    <property type="match status" value="1"/>
</dbReference>
<keyword evidence="10" id="KW-1185">Reference proteome</keyword>
<keyword evidence="2 4" id="KW-0175">Coiled coil</keyword>
<dbReference type="GO" id="GO:0005643">
    <property type="term" value="C:nuclear pore"/>
    <property type="evidence" value="ECO:0007669"/>
    <property type="project" value="TreeGrafter"/>
</dbReference>
<dbReference type="EMBL" id="LT598490">
    <property type="protein sequence ID" value="SCW02185.1"/>
    <property type="molecule type" value="Genomic_DNA"/>
</dbReference>
<dbReference type="Proteomes" id="UP000190831">
    <property type="component" value="Chromosome F"/>
</dbReference>
<dbReference type="STRING" id="4955.A0A1G4MEF0"/>
<feature type="coiled-coil region" evidence="4">
    <location>
        <begin position="72"/>
        <end position="183"/>
    </location>
</feature>
<dbReference type="Gene3D" id="1.10.287.1490">
    <property type="match status" value="1"/>
</dbReference>
<evidence type="ECO:0000256" key="1">
    <source>
        <dbReference type="ARBA" id="ARBA00004123"/>
    </source>
</evidence>
<sequence length="1750" mass="201461">MEGSSDRPPKPDERIDTLASFLKVDSDKLKDVDVTVLNQLTAKIDEFNLLKAENLKASVILDETKSSSDRKVDALKDHTEKLLAEIEGLRKEQTSFEDQRLKLADEKAAASNEARSLKLKIDELNQQKELCESSKLDIAKLLNEKINDLAASKQEADQLLADNKELRKTILDLENEIRTCKSIELRNKSDVQRWTQELSLVKSNNEWFEKELNAKTAEYNAYRQKASSELQAALNELSVVKNEFELNSSTSEALRKRNGELSKELQEKLITVKDLTDSLNTEKQEFTREMSLKQRLVELLEKQVQSLKNELDAQNKGSARAEEQVAGNDKIEQELLDSKKQLEEYEAKVIKLEATVQELLSSGDVSDSHNISLSVDSKSSVPKLYGDIGLLKKQLIHEKRQKELLQNQVEAFVIELEHKIPILNSFKERNEILERELTETALMLESVSKDKDDMKKSLDRFKMKVSSYEAQISSLIRQRSDLAHQVQYLLIQVEIKDDANGPLTSEENAFIKRIVMSDDNSMDSDSQKVISQRLLTFHNITELQSKNMELLDSMRTLADKLEKEELEKKSYTRKVENNAVQEAKEAILTLQEHNQTLENQIMVLAKERDAFRALSNEGSASSAENVVQLTSPESPVGGKRSMVEDLEVQLRTITEESNKNIKLLNDEIQTLYKSKAELSISFEKQTSARILAEERLKMAQKTLETMTQETHELKKRYRNLQDNILKQDDRTQKTIEKLINSESHVGQLEAEIRHLRAEKDFLRSVEKTLKEDNERLLGEKNGMSLLVAQLQTLQNEREKLLRDTQTSGQDKVRKLEAELSDTLSKLEKKTEEIDEYISSKDSQVQWFQDRINSLNNSVMESRSELDAKQKSIEHLESTIKILTSKLEESETRIQSYDVFNVTDDATSQAESLRKQIEKMSIQLKDAYSQLEEYKALASTNEDSLSAITKAYEDSKSASNKFIEDLTRERDMAKDKISILSDQVSNLNNELDHQNRLFEAQKSDLLKQLEILKAGEASRETIKSEYVQTIQKLQEDLNNQATYANTAQKNYEQELQKHADVSKTISLLREEAHKSKNEMISLKNAAESAHKILEQNEKSWAEQKMQYENQLSLVTQRTEDLSMQNRLLYEQLDLLTKGDHGELSNGSSYSNELVSTLRRERDILETKLEVAKRDERTYRQKLDFANTELEKTKIELMRLQELGEASFDVSKSHEEVLEQLNQINLLRESNITLRNEAKSALEHNEQLQEKISELQSRLEPLESQIASLERITEEQKQQIALGKEEAGRWKQRSQDILHKYERIDPEEHRKLVEEVSELKAAVEKKTEQNSELEDRFQRLKKQARERLDASKAAQNLLSMELSEAKEKQKKLEEDLAIEEQKHKSLEAQLEEAKPDDGVDSSKLKTELQTTLEKLQHAEVQLQNVEATHYRVESDLKVQLEQVTTKLAELEKELEINRTSETSNASSKIVEQLKEEFNQEKEKLLAEREDELRKEFEEEKAKELKKLEDSLKQNPPKESEIDVGDLKREWEEEYEKQTLRRIEEANELLRKRIRLPTEERINKIIEARRSELENEFQSKVDERAKEIAGQKPPSGGFTEMMKNHKQEIEKIKVEMRNQFNEESAQIKKKAFDEGKQQASMKSMFLEKKIAKLEAQLKANDSQKEPQEPPTTTGTLFARPTKISEASPLESDGGSEVIEHPIMPIKTVSLEDSGQVSSEEKISEEDGSSTSKRVSEDNAEDLFAKKHKADHDT</sequence>
<reference evidence="10" key="1">
    <citation type="submission" date="2016-03" db="EMBL/GenBank/DDBJ databases">
        <authorList>
            <person name="Devillers H."/>
        </authorList>
    </citation>
    <scope>NUCLEOTIDE SEQUENCE [LARGE SCALE GENOMIC DNA]</scope>
</reference>
<dbReference type="Pfam" id="PF25785">
    <property type="entry name" value="TPR"/>
    <property type="match status" value="1"/>
</dbReference>
<dbReference type="InterPro" id="IPR057974">
    <property type="entry name" value="NUA/TPR/MLP1-2-like_dom"/>
</dbReference>
<feature type="coiled-coil region" evidence="4">
    <location>
        <begin position="689"/>
        <end position="832"/>
    </location>
</feature>
<evidence type="ECO:0000259" key="6">
    <source>
        <dbReference type="Pfam" id="PF07926"/>
    </source>
</evidence>
<evidence type="ECO:0000256" key="5">
    <source>
        <dbReference type="SAM" id="MobiDB-lite"/>
    </source>
</evidence>
<dbReference type="InterPro" id="IPR012929">
    <property type="entry name" value="Nucleoprot-TPR/MLP1-2_dom"/>
</dbReference>
<feature type="coiled-coil region" evidence="4">
    <location>
        <begin position="283"/>
        <end position="362"/>
    </location>
</feature>
<accession>A0A1G4MEF0</accession>
<evidence type="ECO:0000256" key="3">
    <source>
        <dbReference type="ARBA" id="ARBA00023242"/>
    </source>
</evidence>
<dbReference type="PANTHER" id="PTHR18898">
    <property type="entry name" value="NUCLEOPROTEIN TPR-RELATED"/>
    <property type="match status" value="1"/>
</dbReference>
<feature type="coiled-coil region" evidence="4">
    <location>
        <begin position="858"/>
        <end position="936"/>
    </location>
</feature>
<feature type="coiled-coil region" evidence="4">
    <location>
        <begin position="962"/>
        <end position="996"/>
    </location>
</feature>
<feature type="coiled-coil region" evidence="4">
    <location>
        <begin position="1153"/>
        <end position="1201"/>
    </location>
</feature>
<dbReference type="GO" id="GO:0006606">
    <property type="term" value="P:protein import into nucleus"/>
    <property type="evidence" value="ECO:0007669"/>
    <property type="project" value="InterPro"/>
</dbReference>
<dbReference type="OrthoDB" id="343070at2759"/>